<keyword evidence="10" id="KW-1185">Reference proteome</keyword>
<feature type="transmembrane region" description="Helical" evidence="8">
    <location>
        <begin position="78"/>
        <end position="101"/>
    </location>
</feature>
<evidence type="ECO:0000256" key="4">
    <source>
        <dbReference type="ARBA" id="ARBA00022475"/>
    </source>
</evidence>
<keyword evidence="4" id="KW-1003">Cell membrane</keyword>
<feature type="transmembrane region" description="Helical" evidence="8">
    <location>
        <begin position="298"/>
        <end position="317"/>
    </location>
</feature>
<feature type="transmembrane region" description="Helical" evidence="8">
    <location>
        <begin position="229"/>
        <end position="250"/>
    </location>
</feature>
<evidence type="ECO:0000256" key="1">
    <source>
        <dbReference type="ARBA" id="ARBA00004651"/>
    </source>
</evidence>
<feature type="transmembrane region" description="Helical" evidence="8">
    <location>
        <begin position="181"/>
        <end position="202"/>
    </location>
</feature>
<evidence type="ECO:0000256" key="5">
    <source>
        <dbReference type="ARBA" id="ARBA00022692"/>
    </source>
</evidence>
<dbReference type="InterPro" id="IPR000522">
    <property type="entry name" value="ABC_transptr_permease_BtuC"/>
</dbReference>
<evidence type="ECO:0000256" key="7">
    <source>
        <dbReference type="ARBA" id="ARBA00023136"/>
    </source>
</evidence>
<dbReference type="RefSeq" id="WP_274151469.1">
    <property type="nucleotide sequence ID" value="NZ_CP117811.1"/>
</dbReference>
<accession>A0ABY7VT37</accession>
<feature type="transmembrane region" description="Helical" evidence="8">
    <location>
        <begin position="270"/>
        <end position="289"/>
    </location>
</feature>
<keyword evidence="5 8" id="KW-0812">Transmembrane</keyword>
<evidence type="ECO:0000313" key="10">
    <source>
        <dbReference type="Proteomes" id="UP001214250"/>
    </source>
</evidence>
<evidence type="ECO:0000256" key="3">
    <source>
        <dbReference type="ARBA" id="ARBA00022448"/>
    </source>
</evidence>
<dbReference type="Pfam" id="PF01032">
    <property type="entry name" value="FecCD"/>
    <property type="match status" value="1"/>
</dbReference>
<sequence length="320" mass="35783">MKNSLPCILSLIALIFCPLYGFSEIDIENIFNPQHQQYFIFWELRMPRIILCWICGAGLAIGGMAFQALFRNELASPFTLGISGGAALGVAILTMVEIQIINEYSSIIYSLAAFLGCLIAISFILLLHRLRPNSPISDLLLGGVALSFIFNSLILFIQYMARPDDIARMVYWMMGSMQIVGYKPLLYISPLILPAILIIYSLRKELDLLFSCEQLAATRGVQIRKNQRLIFLAVSLMSAGLVSLCGPIGFVGLVVPHICRRIYGPGHKTLFWQSLFFGAFFLCFCDLLCRVLPSQGELPIGIMTALIGTPFFIYIIFKKR</sequence>
<evidence type="ECO:0000256" key="8">
    <source>
        <dbReference type="SAM" id="Phobius"/>
    </source>
</evidence>
<dbReference type="EMBL" id="CP117811">
    <property type="protein sequence ID" value="WDE97217.1"/>
    <property type="molecule type" value="Genomic_DNA"/>
</dbReference>
<dbReference type="Proteomes" id="UP001214250">
    <property type="component" value="Chromosome 1"/>
</dbReference>
<feature type="transmembrane region" description="Helical" evidence="8">
    <location>
        <begin position="107"/>
        <end position="127"/>
    </location>
</feature>
<dbReference type="CDD" id="cd06550">
    <property type="entry name" value="TM_ABC_iron-siderophores_like"/>
    <property type="match status" value="1"/>
</dbReference>
<evidence type="ECO:0000313" key="9">
    <source>
        <dbReference type="EMBL" id="WDE97217.1"/>
    </source>
</evidence>
<dbReference type="SUPFAM" id="SSF81345">
    <property type="entry name" value="ABC transporter involved in vitamin B12 uptake, BtuC"/>
    <property type="match status" value="1"/>
</dbReference>
<keyword evidence="6 8" id="KW-1133">Transmembrane helix</keyword>
<gene>
    <name evidence="9" type="ORF">PQO03_04520</name>
</gene>
<reference evidence="9 10" key="1">
    <citation type="submission" date="2023-02" db="EMBL/GenBank/DDBJ databases">
        <title>Genome sequence of Lentisphaera profundi SAORIC-696.</title>
        <authorList>
            <person name="Kim e."/>
            <person name="Cho J.-C."/>
            <person name="Choi A."/>
            <person name="Kang I."/>
        </authorList>
    </citation>
    <scope>NUCLEOTIDE SEQUENCE [LARGE SCALE GENOMIC DNA]</scope>
    <source>
        <strain evidence="9 10">SAORIC-696</strain>
    </source>
</reference>
<name>A0ABY7VT37_9BACT</name>
<dbReference type="PANTHER" id="PTHR30472:SF25">
    <property type="entry name" value="ABC TRANSPORTER PERMEASE PROTEIN MJ0876-RELATED"/>
    <property type="match status" value="1"/>
</dbReference>
<feature type="transmembrane region" description="Helical" evidence="8">
    <location>
        <begin position="45"/>
        <end position="66"/>
    </location>
</feature>
<keyword evidence="7 8" id="KW-0472">Membrane</keyword>
<feature type="transmembrane region" description="Helical" evidence="8">
    <location>
        <begin position="139"/>
        <end position="161"/>
    </location>
</feature>
<evidence type="ECO:0000256" key="2">
    <source>
        <dbReference type="ARBA" id="ARBA00007935"/>
    </source>
</evidence>
<dbReference type="PANTHER" id="PTHR30472">
    <property type="entry name" value="FERRIC ENTEROBACTIN TRANSPORT SYSTEM PERMEASE PROTEIN"/>
    <property type="match status" value="1"/>
</dbReference>
<dbReference type="Gene3D" id="1.10.3470.10">
    <property type="entry name" value="ABC transporter involved in vitamin B12 uptake, BtuC"/>
    <property type="match status" value="1"/>
</dbReference>
<dbReference type="InterPro" id="IPR037294">
    <property type="entry name" value="ABC_BtuC-like"/>
</dbReference>
<protein>
    <submittedName>
        <fullName evidence="9">Iron ABC transporter permease</fullName>
    </submittedName>
</protein>
<comment type="subcellular location">
    <subcellularLocation>
        <location evidence="1">Cell membrane</location>
        <topology evidence="1">Multi-pass membrane protein</topology>
    </subcellularLocation>
</comment>
<proteinExistence type="inferred from homology"/>
<organism evidence="9 10">
    <name type="scientific">Lentisphaera profundi</name>
    <dbReference type="NCBI Taxonomy" id="1658616"/>
    <lineage>
        <taxon>Bacteria</taxon>
        <taxon>Pseudomonadati</taxon>
        <taxon>Lentisphaerota</taxon>
        <taxon>Lentisphaeria</taxon>
        <taxon>Lentisphaerales</taxon>
        <taxon>Lentisphaeraceae</taxon>
        <taxon>Lentisphaera</taxon>
    </lineage>
</organism>
<evidence type="ECO:0000256" key="6">
    <source>
        <dbReference type="ARBA" id="ARBA00022989"/>
    </source>
</evidence>
<keyword evidence="3" id="KW-0813">Transport</keyword>
<comment type="similarity">
    <text evidence="2">Belongs to the binding-protein-dependent transport system permease family. FecCD subfamily.</text>
</comment>